<evidence type="ECO:0000259" key="5">
    <source>
        <dbReference type="Pfam" id="PF01494"/>
    </source>
</evidence>
<dbReference type="Proteomes" id="UP000282460">
    <property type="component" value="Unassembled WGS sequence"/>
</dbReference>
<keyword evidence="2" id="KW-0285">Flavoprotein</keyword>
<evidence type="ECO:0000313" key="7">
    <source>
        <dbReference type="Proteomes" id="UP000282460"/>
    </source>
</evidence>
<comment type="caution">
    <text evidence="6">The sequence shown here is derived from an EMBL/GenBank/DDBJ whole genome shotgun (WGS) entry which is preliminary data.</text>
</comment>
<dbReference type="AlphaFoldDB" id="A0A3L7J776"/>
<keyword evidence="7" id="KW-1185">Reference proteome</keyword>
<dbReference type="InterPro" id="IPR050641">
    <property type="entry name" value="RIFMO-like"/>
</dbReference>
<name>A0A3L7J776_9MICO</name>
<evidence type="ECO:0000256" key="2">
    <source>
        <dbReference type="ARBA" id="ARBA00022630"/>
    </source>
</evidence>
<reference evidence="6 7" key="1">
    <citation type="submission" date="2018-10" db="EMBL/GenBank/DDBJ databases">
        <authorList>
            <person name="Li J."/>
        </authorList>
    </citation>
    <scope>NUCLEOTIDE SEQUENCE [LARGE SCALE GENOMIC DNA]</scope>
    <source>
        <strain evidence="6 7">ZD1-4</strain>
    </source>
</reference>
<comment type="cofactor">
    <cofactor evidence="1">
        <name>FAD</name>
        <dbReference type="ChEBI" id="CHEBI:57692"/>
    </cofactor>
</comment>
<dbReference type="PANTHER" id="PTHR43004">
    <property type="entry name" value="TRK SYSTEM POTASSIUM UPTAKE PROTEIN"/>
    <property type="match status" value="1"/>
</dbReference>
<dbReference type="SUPFAM" id="SSF51905">
    <property type="entry name" value="FAD/NAD(P)-binding domain"/>
    <property type="match status" value="1"/>
</dbReference>
<keyword evidence="3" id="KW-0274">FAD</keyword>
<protein>
    <submittedName>
        <fullName evidence="6">Monooxygenase</fullName>
    </submittedName>
</protein>
<keyword evidence="6" id="KW-0560">Oxidoreductase</keyword>
<evidence type="ECO:0000256" key="1">
    <source>
        <dbReference type="ARBA" id="ARBA00001974"/>
    </source>
</evidence>
<dbReference type="GO" id="GO:0071949">
    <property type="term" value="F:FAD binding"/>
    <property type="evidence" value="ECO:0007669"/>
    <property type="project" value="InterPro"/>
</dbReference>
<dbReference type="InterPro" id="IPR036188">
    <property type="entry name" value="FAD/NAD-bd_sf"/>
</dbReference>
<evidence type="ECO:0000256" key="3">
    <source>
        <dbReference type="ARBA" id="ARBA00022827"/>
    </source>
</evidence>
<keyword evidence="6" id="KW-0503">Monooxygenase</keyword>
<dbReference type="Gene3D" id="3.30.70.2450">
    <property type="match status" value="1"/>
</dbReference>
<evidence type="ECO:0000313" key="6">
    <source>
        <dbReference type="EMBL" id="RLQ86486.1"/>
    </source>
</evidence>
<dbReference type="Gene3D" id="3.50.50.60">
    <property type="entry name" value="FAD/NAD(P)-binding domain"/>
    <property type="match status" value="1"/>
</dbReference>
<dbReference type="PRINTS" id="PR00420">
    <property type="entry name" value="RNGMNOXGNASE"/>
</dbReference>
<dbReference type="Pfam" id="PF01494">
    <property type="entry name" value="FAD_binding_3"/>
    <property type="match status" value="1"/>
</dbReference>
<dbReference type="InterPro" id="IPR002938">
    <property type="entry name" value="FAD-bd"/>
</dbReference>
<proteinExistence type="predicted"/>
<evidence type="ECO:0000256" key="4">
    <source>
        <dbReference type="SAM" id="MobiDB-lite"/>
    </source>
</evidence>
<gene>
    <name evidence="6" type="ORF">D9V28_01905</name>
</gene>
<accession>A0A3L7J776</accession>
<sequence length="529" mass="57010">MLANWLQRCGVRAITVDSKSGATRESRALVAQARTMEIYDQLGIADLIRAESFPAVRVSPGFEAESFGSLPVGQLGTGLTPFPGLYVLEQSKTERILGDHLTNLGGAVRWQTTLENLVENPTGGCVATVLGPDGPAWIRARFVVGADGGSSAVRRLRGVPFEGVTNEHTFYVADASQVSGLEEGAVAIRFGADAFLIAFPMASDGHFRLLGTVRLSNRSTEVSEESARAKMRDVFGVRYGGLSWFATYRVHHRVAARFRDGAVFLAGDAGHVHSPVGAQGMNTGLQDAHNLALKLVDLIAGRADERYLDRYDAERRPVARRLVSTTDRAFGIVTSGTGAMRMLRRIGARLIIPLAVPGVPRLSVASRLFGYLSQTRIHYWMSDADRTARRGRRGAVVGRRLPWTGSNFDALRSARWQVHVYGPVNTRTAVRFTRLLPVEFHAFGSIGATALTPGRFYLVRPDGFVAAEADASGAAAHFRAELSSWGIDPDALSRGPYLAEVWPGPSPVSSDARGGSAGESMRSDSASSS</sequence>
<dbReference type="OrthoDB" id="4246007at2"/>
<feature type="region of interest" description="Disordered" evidence="4">
    <location>
        <begin position="504"/>
        <end position="529"/>
    </location>
</feature>
<dbReference type="GO" id="GO:0016709">
    <property type="term" value="F:oxidoreductase activity, acting on paired donors, with incorporation or reduction of molecular oxygen, NAD(P)H as one donor, and incorporation of one atom of oxygen"/>
    <property type="evidence" value="ECO:0007669"/>
    <property type="project" value="UniProtKB-ARBA"/>
</dbReference>
<dbReference type="PANTHER" id="PTHR43004:SF19">
    <property type="entry name" value="BINDING MONOOXYGENASE, PUTATIVE (JCVI)-RELATED"/>
    <property type="match status" value="1"/>
</dbReference>
<feature type="domain" description="FAD-binding" evidence="5">
    <location>
        <begin position="1"/>
        <end position="324"/>
    </location>
</feature>
<dbReference type="EMBL" id="RCWJ01000001">
    <property type="protein sequence ID" value="RLQ86486.1"/>
    <property type="molecule type" value="Genomic_DNA"/>
</dbReference>
<organism evidence="6 7">
    <name type="scientific">Mycetocola zhadangensis</name>
    <dbReference type="NCBI Taxonomy" id="1164595"/>
    <lineage>
        <taxon>Bacteria</taxon>
        <taxon>Bacillati</taxon>
        <taxon>Actinomycetota</taxon>
        <taxon>Actinomycetes</taxon>
        <taxon>Micrococcales</taxon>
        <taxon>Microbacteriaceae</taxon>
        <taxon>Mycetocola</taxon>
    </lineage>
</organism>